<reference evidence="6" key="1">
    <citation type="journal article" date="2013" name="Proc. Natl. Acad. Sci. U.S.A.">
        <title>Improving the coverage of the cyanobacterial phylum using diversity-driven genome sequencing.</title>
        <authorList>
            <person name="Shih P.M."/>
            <person name="Wu D."/>
            <person name="Latifi A."/>
            <person name="Axen S.D."/>
            <person name="Fewer D.P."/>
            <person name="Talla E."/>
            <person name="Calteau A."/>
            <person name="Cai F."/>
            <person name="Tandeau de Marsac N."/>
            <person name="Rippka R."/>
            <person name="Herdman M."/>
            <person name="Sivonen K."/>
            <person name="Coursin T."/>
            <person name="Laurent T."/>
            <person name="Goodwin L."/>
            <person name="Nolan M."/>
            <person name="Davenport K.W."/>
            <person name="Han C.S."/>
            <person name="Rubin E.M."/>
            <person name="Eisen J.A."/>
            <person name="Woyke T."/>
            <person name="Gugger M."/>
            <person name="Kerfeld C.A."/>
        </authorList>
    </citation>
    <scope>NUCLEOTIDE SEQUENCE [LARGE SCALE GENOMIC DNA]</scope>
    <source>
        <strain evidence="6">ATCC 29140 / PCC 7202</strain>
    </source>
</reference>
<evidence type="ECO:0000256" key="1">
    <source>
        <dbReference type="ARBA" id="ARBA00007261"/>
    </source>
</evidence>
<dbReference type="InterPro" id="IPR050361">
    <property type="entry name" value="MPP/UQCRC_Complex"/>
</dbReference>
<dbReference type="GO" id="GO:0046872">
    <property type="term" value="F:metal ion binding"/>
    <property type="evidence" value="ECO:0007669"/>
    <property type="project" value="InterPro"/>
</dbReference>
<evidence type="ECO:0000313" key="6">
    <source>
        <dbReference type="Proteomes" id="UP000010483"/>
    </source>
</evidence>
<accession>K9YMB2</accession>
<dbReference type="InterPro" id="IPR001431">
    <property type="entry name" value="Pept_M16_Zn_BS"/>
</dbReference>
<dbReference type="Gene3D" id="3.30.830.10">
    <property type="entry name" value="Metalloenzyme, LuxS/M16 peptidase-like"/>
    <property type="match status" value="2"/>
</dbReference>
<dbReference type="STRING" id="292563.Cyast_2059"/>
<dbReference type="Pfam" id="PF00675">
    <property type="entry name" value="Peptidase_M16"/>
    <property type="match status" value="1"/>
</dbReference>
<protein>
    <submittedName>
        <fullName evidence="5">Processing peptidase</fullName>
        <ecNumber evidence="5">3.4.24.64</ecNumber>
    </submittedName>
</protein>
<dbReference type="Pfam" id="PF05193">
    <property type="entry name" value="Peptidase_M16_C"/>
    <property type="match status" value="1"/>
</dbReference>
<dbReference type="BioCyc" id="CSTA292563:G1353-2063-MONOMER"/>
<evidence type="ECO:0000259" key="4">
    <source>
        <dbReference type="Pfam" id="PF05193"/>
    </source>
</evidence>
<name>K9YMB2_CYASC</name>
<dbReference type="InterPro" id="IPR011765">
    <property type="entry name" value="Pept_M16_N"/>
</dbReference>
<dbReference type="eggNOG" id="COG0612">
    <property type="taxonomic scope" value="Bacteria"/>
</dbReference>
<sequence length="430" mass="48713">MVLSTRSLSTSQKLINNCQVNVIRLPSGLRVVHQQVSTSSVVVADVWVDAGVTKEPRGWSGMAHFLEHMIFKGSVNVLPGEFDYVVENKGGCANAATSYDYAHFFLVTASQYLQETLPYLGEILLQAQIPDEEFYLERDVVLEELRASNDDYDWLALQCLSSLIYECHPYGCSVLGDEGSLLENTPNQMRCFHKTHYQPERMSVVLVGDIGEQEAIALVEDSFSSFGVRSECPPVSFECEPPMINVRRKQLFFPRLEQSRLIMGWSGPGIDNLEGAIALDLISMILTGGRTSRLVKNLREEKQLVLDISCDFSLQKDSSLFTISAYLYPQYLNEVENIIRQEIYNLQTLPIRPKELENYQRNLLHDYIFSTETPEQLAGLYGYYQVLKDAKLALQYPAILMSLGAEQLKCYASQYLCPEYYAVCEVHGDH</sequence>
<dbReference type="PANTHER" id="PTHR11851">
    <property type="entry name" value="METALLOPROTEASE"/>
    <property type="match status" value="1"/>
</dbReference>
<dbReference type="AlphaFoldDB" id="K9YMB2"/>
<dbReference type="PANTHER" id="PTHR11851:SF49">
    <property type="entry name" value="MITOCHONDRIAL-PROCESSING PEPTIDASE SUBUNIT ALPHA"/>
    <property type="match status" value="1"/>
</dbReference>
<evidence type="ECO:0000259" key="3">
    <source>
        <dbReference type="Pfam" id="PF00675"/>
    </source>
</evidence>
<gene>
    <name evidence="5" type="ordered locus">Cyast_2059</name>
</gene>
<dbReference type="EC" id="3.4.24.64" evidence="5"/>
<feature type="domain" description="Peptidase M16 C-terminal" evidence="4">
    <location>
        <begin position="185"/>
        <end position="363"/>
    </location>
</feature>
<dbReference type="KEGG" id="csn:Cyast_2059"/>
<dbReference type="InterPro" id="IPR007863">
    <property type="entry name" value="Peptidase_M16_C"/>
</dbReference>
<evidence type="ECO:0000313" key="5">
    <source>
        <dbReference type="EMBL" id="AFZ48009.1"/>
    </source>
</evidence>
<evidence type="ECO:0000256" key="2">
    <source>
        <dbReference type="RuleBase" id="RU004447"/>
    </source>
</evidence>
<dbReference type="SUPFAM" id="SSF63411">
    <property type="entry name" value="LuxS/MPP-like metallohydrolase"/>
    <property type="match status" value="2"/>
</dbReference>
<dbReference type="InterPro" id="IPR011249">
    <property type="entry name" value="Metalloenz_LuxS/M16"/>
</dbReference>
<comment type="similarity">
    <text evidence="1 2">Belongs to the peptidase M16 family.</text>
</comment>
<dbReference type="GO" id="GO:0004222">
    <property type="term" value="F:metalloendopeptidase activity"/>
    <property type="evidence" value="ECO:0007669"/>
    <property type="project" value="UniProtKB-EC"/>
</dbReference>
<organism evidence="5 6">
    <name type="scientific">Cyanobacterium stanieri (strain ATCC 29140 / PCC 7202)</name>
    <dbReference type="NCBI Taxonomy" id="292563"/>
    <lineage>
        <taxon>Bacteria</taxon>
        <taxon>Bacillati</taxon>
        <taxon>Cyanobacteriota</taxon>
        <taxon>Cyanophyceae</taxon>
        <taxon>Oscillatoriophycideae</taxon>
        <taxon>Chroococcales</taxon>
        <taxon>Geminocystaceae</taxon>
        <taxon>Cyanobacterium</taxon>
    </lineage>
</organism>
<keyword evidence="5" id="KW-0378">Hydrolase</keyword>
<keyword evidence="6" id="KW-1185">Reference proteome</keyword>
<proteinExistence type="inferred from homology"/>
<feature type="domain" description="Peptidase M16 N-terminal" evidence="3">
    <location>
        <begin position="30"/>
        <end position="177"/>
    </location>
</feature>
<dbReference type="Proteomes" id="UP000010483">
    <property type="component" value="Chromosome"/>
</dbReference>
<dbReference type="GO" id="GO:0006508">
    <property type="term" value="P:proteolysis"/>
    <property type="evidence" value="ECO:0007669"/>
    <property type="project" value="InterPro"/>
</dbReference>
<dbReference type="PATRIC" id="fig|292563.3.peg.2151"/>
<dbReference type="PROSITE" id="PS00143">
    <property type="entry name" value="INSULINASE"/>
    <property type="match status" value="1"/>
</dbReference>
<dbReference type="HOGENOM" id="CLU_009902_3_2_3"/>
<dbReference type="EMBL" id="CP003940">
    <property type="protein sequence ID" value="AFZ48009.1"/>
    <property type="molecule type" value="Genomic_DNA"/>
</dbReference>